<dbReference type="InterPro" id="IPR000073">
    <property type="entry name" value="AB_hydrolase_1"/>
</dbReference>
<dbReference type="Pfam" id="PF00561">
    <property type="entry name" value="Abhydrolase_1"/>
    <property type="match status" value="1"/>
</dbReference>
<comment type="subcellular location">
    <subcellularLocation>
        <location evidence="1">Cytoplasm</location>
    </subcellularLocation>
</comment>
<dbReference type="AlphaFoldDB" id="A0A8J7IU93"/>
<proteinExistence type="predicted"/>
<dbReference type="InterPro" id="IPR051321">
    <property type="entry name" value="PHA/PHB_synthase"/>
</dbReference>
<evidence type="ECO:0000259" key="6">
    <source>
        <dbReference type="Pfam" id="PF07167"/>
    </source>
</evidence>
<dbReference type="Gene3D" id="3.40.50.1820">
    <property type="entry name" value="alpha/beta hydrolase"/>
    <property type="match status" value="1"/>
</dbReference>
<dbReference type="NCBIfam" id="TIGR01838">
    <property type="entry name" value="PHA_synth_I"/>
    <property type="match status" value="1"/>
</dbReference>
<feature type="domain" description="AB hydrolase-1" evidence="5">
    <location>
        <begin position="281"/>
        <end position="524"/>
    </location>
</feature>
<dbReference type="SUPFAM" id="SSF53474">
    <property type="entry name" value="alpha/beta-Hydrolases"/>
    <property type="match status" value="1"/>
</dbReference>
<reference evidence="7" key="1">
    <citation type="submission" date="2020-10" db="EMBL/GenBank/DDBJ databases">
        <title>Paenihalocynthiibacter styelae gen. nov., sp. nov., isolated from stalked sea squirt Styela clava.</title>
        <authorList>
            <person name="Kim Y.-O."/>
            <person name="Yoon J.-H."/>
        </authorList>
    </citation>
    <scope>NUCLEOTIDE SEQUENCE</scope>
    <source>
        <strain evidence="7">MYP1-1</strain>
    </source>
</reference>
<dbReference type="InterPro" id="IPR010941">
    <property type="entry name" value="PhaC_N"/>
</dbReference>
<dbReference type="PANTHER" id="PTHR36837">
    <property type="entry name" value="POLY(3-HYDROXYALKANOATE) POLYMERASE SUBUNIT PHAC"/>
    <property type="match status" value="1"/>
</dbReference>
<evidence type="ECO:0000256" key="1">
    <source>
        <dbReference type="ARBA" id="ARBA00004496"/>
    </source>
</evidence>
<evidence type="ECO:0000256" key="2">
    <source>
        <dbReference type="ARBA" id="ARBA00022490"/>
    </source>
</evidence>
<protein>
    <submittedName>
        <fullName evidence="7">Class I poly(R)-hydroxyalkanoic acid synthase</fullName>
    </submittedName>
</protein>
<dbReference type="GO" id="GO:0016746">
    <property type="term" value="F:acyltransferase activity"/>
    <property type="evidence" value="ECO:0007669"/>
    <property type="project" value="UniProtKB-KW"/>
</dbReference>
<dbReference type="Proteomes" id="UP000640583">
    <property type="component" value="Unassembled WGS sequence"/>
</dbReference>
<dbReference type="Pfam" id="PF07167">
    <property type="entry name" value="PhaC_N"/>
    <property type="match status" value="1"/>
</dbReference>
<dbReference type="PANTHER" id="PTHR36837:SF5">
    <property type="entry name" value="POLY-3-HYDROXYBUTYRATE SYNTHASE"/>
    <property type="match status" value="1"/>
</dbReference>
<dbReference type="InterPro" id="IPR029058">
    <property type="entry name" value="AB_hydrolase_fold"/>
</dbReference>
<evidence type="ECO:0000256" key="4">
    <source>
        <dbReference type="ARBA" id="ARBA00023315"/>
    </source>
</evidence>
<comment type="caution">
    <text evidence="7">The sequence shown here is derived from an EMBL/GenBank/DDBJ whole genome shotgun (WGS) entry which is preliminary data.</text>
</comment>
<dbReference type="GO" id="GO:0005737">
    <property type="term" value="C:cytoplasm"/>
    <property type="evidence" value="ECO:0007669"/>
    <property type="project" value="UniProtKB-SubCell"/>
</dbReference>
<evidence type="ECO:0000256" key="3">
    <source>
        <dbReference type="ARBA" id="ARBA00022679"/>
    </source>
</evidence>
<evidence type="ECO:0000259" key="5">
    <source>
        <dbReference type="Pfam" id="PF00561"/>
    </source>
</evidence>
<keyword evidence="8" id="KW-1185">Reference proteome</keyword>
<dbReference type="RefSeq" id="WP_228847400.1">
    <property type="nucleotide sequence ID" value="NZ_JADCKQ010000002.1"/>
</dbReference>
<keyword evidence="4" id="KW-0012">Acyltransferase</keyword>
<evidence type="ECO:0000313" key="8">
    <source>
        <dbReference type="Proteomes" id="UP000640583"/>
    </source>
</evidence>
<keyword evidence="3" id="KW-0808">Transferase</keyword>
<gene>
    <name evidence="7" type="primary">phaC</name>
    <name evidence="7" type="ORF">H1D41_02325</name>
</gene>
<dbReference type="EMBL" id="JADCKQ010000002">
    <property type="protein sequence ID" value="MBI1492468.1"/>
    <property type="molecule type" value="Genomic_DNA"/>
</dbReference>
<evidence type="ECO:0000313" key="7">
    <source>
        <dbReference type="EMBL" id="MBI1492468.1"/>
    </source>
</evidence>
<feature type="domain" description="Poly-beta-hydroxybutyrate polymerase N-terminal" evidence="6">
    <location>
        <begin position="107"/>
        <end position="279"/>
    </location>
</feature>
<name>A0A8J7IU93_9RHOB</name>
<accession>A0A8J7IU93</accession>
<dbReference type="GO" id="GO:0042619">
    <property type="term" value="P:poly-hydroxybutyrate biosynthetic process"/>
    <property type="evidence" value="ECO:0007669"/>
    <property type="project" value="InterPro"/>
</dbReference>
<sequence>MTTEDHKNDHNDTEVTDVLAENMARVENLSQRLVSSASYKTPINPALEGPGQDMYMKAMSGYMAEMMSNPAKIFEHQASYWSQSVGHFVEAQKAASEGHAPKDGQKNDRRFTGDVWSANPWFNFVKQQYQMNSDMLRQMVTDTEGLSELDKKRLQFFTNQVIDMLAPTNFLGTNPEAMQKAIETQGQSLVDGMENLVRDMEDHGGDLLVSLADRNAFEVGKNIATAGGQVVFRNRMLELIQFAPTTKTVHKIPLLIFPPWINKYYILDLKKKNSLIQWAVDQGYTVFVVSWVNPTEDFADVGLDTYIEEGYFEAMNAVKEITGEKQLNAVGYCVAGTVLTLTLALMQKRGDKTVKSATFFTTMTDFSDQGEFSVFLGDDFVDGIEAQICSDGILKSYFMSRTFSYLRANDLVYGPMIRNYMMGEAPPAFDLLYWNGDSTNLPGRMTMEYLRGLCQRNELAEDGFEICGETVSLKDVKIPICFVACETDHIAAWKSCFNGFRQYGSKDKTFILSESGHIAGIVNPPSKKKYGHYLNETLETDADDWLKGAAFNEGSWWPHWSGWLDAKSGKNLAKQIPARDPGSQKFPPLCPAPGTYVKVHS</sequence>
<keyword evidence="2" id="KW-0963">Cytoplasm</keyword>
<dbReference type="InterPro" id="IPR010963">
    <property type="entry name" value="PHA_synth_I"/>
</dbReference>
<organism evidence="7 8">
    <name type="scientific">Halocynthiibacter styelae</name>
    <dbReference type="NCBI Taxonomy" id="2761955"/>
    <lineage>
        <taxon>Bacteria</taxon>
        <taxon>Pseudomonadati</taxon>
        <taxon>Pseudomonadota</taxon>
        <taxon>Alphaproteobacteria</taxon>
        <taxon>Rhodobacterales</taxon>
        <taxon>Paracoccaceae</taxon>
        <taxon>Halocynthiibacter</taxon>
    </lineage>
</organism>